<reference evidence="3" key="2">
    <citation type="journal article" date="2015" name="Gigascience">
        <title>Reconstructing a comprehensive transcriptome assembly of a white-pupal translocated strain of the pest fruit fly Bactrocera cucurbitae.</title>
        <authorList>
            <person name="Sim S.B."/>
            <person name="Calla B."/>
            <person name="Hall B."/>
            <person name="DeRego T."/>
            <person name="Geib S.M."/>
        </authorList>
    </citation>
    <scope>NUCLEOTIDE SEQUENCE</scope>
</reference>
<evidence type="ECO:0000256" key="1">
    <source>
        <dbReference type="SAM" id="MobiDB-lite"/>
    </source>
</evidence>
<accession>A0A0A1XJD7</accession>
<evidence type="ECO:0000256" key="2">
    <source>
        <dbReference type="SAM" id="SignalP"/>
    </source>
</evidence>
<dbReference type="EMBL" id="GBXI01003287">
    <property type="protein sequence ID" value="JAD11005.1"/>
    <property type="molecule type" value="Transcribed_RNA"/>
</dbReference>
<feature type="signal peptide" evidence="2">
    <location>
        <begin position="1"/>
        <end position="23"/>
    </location>
</feature>
<dbReference type="AlphaFoldDB" id="A0A0A1XJD7"/>
<sequence length="203" mass="23024">MASHKLFLVCLLFAAVVINTGYTQLSDEYNREALSYDTPTETVKTIAPEDIPKSRPKRGVFWDFFQKMVTTKNLLVDQYVDTRDTLSEVYNLLNDGFSDPAPRKATIRPQTSTAKTSDEDQSGSAEMSTTTEAYRVSRYELGRILGRNFRGLQRLTKIEFQDAFNQTHYNIQEYKEEARKQFANSVGVDKVNKIKGLKAAIAG</sequence>
<evidence type="ECO:0000313" key="3">
    <source>
        <dbReference type="EMBL" id="JAD11005.1"/>
    </source>
</evidence>
<protein>
    <submittedName>
        <fullName evidence="3">Uncharacterized protein</fullName>
    </submittedName>
</protein>
<feature type="region of interest" description="Disordered" evidence="1">
    <location>
        <begin position="100"/>
        <end position="129"/>
    </location>
</feature>
<dbReference type="OrthoDB" id="6623312at2759"/>
<proteinExistence type="predicted"/>
<reference evidence="3" key="1">
    <citation type="submission" date="2014-11" db="EMBL/GenBank/DDBJ databases">
        <authorList>
            <person name="Geib S."/>
        </authorList>
    </citation>
    <scope>NUCLEOTIDE SEQUENCE</scope>
</reference>
<name>A0A0A1XJD7_ZEUCU</name>
<feature type="chain" id="PRO_5001995019" evidence="2">
    <location>
        <begin position="24"/>
        <end position="203"/>
    </location>
</feature>
<keyword evidence="2" id="KW-0732">Signal</keyword>
<gene>
    <name evidence="3" type="ORF">g.1288</name>
</gene>
<organism evidence="3">
    <name type="scientific">Zeugodacus cucurbitae</name>
    <name type="common">Melon fruit fly</name>
    <name type="synonym">Bactrocera cucurbitae</name>
    <dbReference type="NCBI Taxonomy" id="28588"/>
    <lineage>
        <taxon>Eukaryota</taxon>
        <taxon>Metazoa</taxon>
        <taxon>Ecdysozoa</taxon>
        <taxon>Arthropoda</taxon>
        <taxon>Hexapoda</taxon>
        <taxon>Insecta</taxon>
        <taxon>Pterygota</taxon>
        <taxon>Neoptera</taxon>
        <taxon>Endopterygota</taxon>
        <taxon>Diptera</taxon>
        <taxon>Brachycera</taxon>
        <taxon>Muscomorpha</taxon>
        <taxon>Tephritoidea</taxon>
        <taxon>Tephritidae</taxon>
        <taxon>Zeugodacus</taxon>
        <taxon>Zeugodacus</taxon>
    </lineage>
</organism>